<reference evidence="2" key="1">
    <citation type="submission" date="2016-06" db="EMBL/GenBank/DDBJ databases">
        <title>Complete genome sequence of Actinoalloteichus fjordicus DSM 46855 (=ADI127-17), type strain of the new species Actinoalloteichus fjordicus.</title>
        <authorList>
            <person name="Ruckert C."/>
            <person name="Nouioui I."/>
            <person name="Willmese J."/>
            <person name="van Wezel G."/>
            <person name="Klenk H.-P."/>
            <person name="Kalinowski J."/>
            <person name="Zotchev S.B."/>
        </authorList>
    </citation>
    <scope>NUCLEOTIDE SEQUENCE [LARGE SCALE GENOMIC DNA]</scope>
    <source>
        <strain evidence="2">ADI127-7</strain>
    </source>
</reference>
<accession>A0AAC9LBN1</accession>
<evidence type="ECO:0000313" key="2">
    <source>
        <dbReference type="Proteomes" id="UP000185511"/>
    </source>
</evidence>
<dbReference type="RefSeq" id="WP_157442177.1">
    <property type="nucleotide sequence ID" value="NZ_CP016076.1"/>
</dbReference>
<name>A0AAC9LBN1_9PSEU</name>
<keyword evidence="2" id="KW-1185">Reference proteome</keyword>
<organism evidence="1 2">
    <name type="scientific">Actinoalloteichus fjordicus</name>
    <dbReference type="NCBI Taxonomy" id="1612552"/>
    <lineage>
        <taxon>Bacteria</taxon>
        <taxon>Bacillati</taxon>
        <taxon>Actinomycetota</taxon>
        <taxon>Actinomycetes</taxon>
        <taxon>Pseudonocardiales</taxon>
        <taxon>Pseudonocardiaceae</taxon>
        <taxon>Actinoalloteichus</taxon>
    </lineage>
</organism>
<gene>
    <name evidence="1" type="ORF">UA74_06530</name>
</gene>
<dbReference type="EMBL" id="CP016076">
    <property type="protein sequence ID" value="APU13379.1"/>
    <property type="molecule type" value="Genomic_DNA"/>
</dbReference>
<protein>
    <submittedName>
        <fullName evidence="1">Uncharacterized protein</fullName>
    </submittedName>
</protein>
<dbReference type="Proteomes" id="UP000185511">
    <property type="component" value="Chromosome"/>
</dbReference>
<sequence length="116" mass="13011">MNFMTVDVALLAGYDEGPFYYFSGKGRRSNHSIEEAAAELSLGIDIVADLTAWNDEYQDTLDQDYPPDSKFPTPEAEQAWREKGKELAVRIKQESPVVASVDYQANGFYKDGTCVF</sequence>
<evidence type="ECO:0000313" key="1">
    <source>
        <dbReference type="EMBL" id="APU13379.1"/>
    </source>
</evidence>
<dbReference type="KEGG" id="acad:UA74_06530"/>
<dbReference type="AlphaFoldDB" id="A0AAC9LBN1"/>
<proteinExistence type="predicted"/>